<sequence length="81" mass="8704">MRAFCFSPDAQLPAPCLSFLPSPVGIQIVILALSCSRQATSILLVRSSLLDSSILRPFCFIVRFGSPIAVDIGRDIGFFGS</sequence>
<accession>A0ABR4G6S2</accession>
<keyword evidence="2" id="KW-1185">Reference proteome</keyword>
<dbReference type="EMBL" id="JBFTWV010000042">
    <property type="protein sequence ID" value="KAL2794708.1"/>
    <property type="molecule type" value="Genomic_DNA"/>
</dbReference>
<protein>
    <submittedName>
        <fullName evidence="1">Uncharacterized protein</fullName>
    </submittedName>
</protein>
<dbReference type="PROSITE" id="PS51257">
    <property type="entry name" value="PROKAR_LIPOPROTEIN"/>
    <property type="match status" value="1"/>
</dbReference>
<comment type="caution">
    <text evidence="1">The sequence shown here is derived from an EMBL/GenBank/DDBJ whole genome shotgun (WGS) entry which is preliminary data.</text>
</comment>
<evidence type="ECO:0000313" key="2">
    <source>
        <dbReference type="Proteomes" id="UP001610563"/>
    </source>
</evidence>
<reference evidence="1 2" key="1">
    <citation type="submission" date="2024-07" db="EMBL/GenBank/DDBJ databases">
        <title>Section-level genome sequencing and comparative genomics of Aspergillus sections Usti and Cavernicolus.</title>
        <authorList>
            <consortium name="Lawrence Berkeley National Laboratory"/>
            <person name="Nybo J.L."/>
            <person name="Vesth T.C."/>
            <person name="Theobald S."/>
            <person name="Frisvad J.C."/>
            <person name="Larsen T.O."/>
            <person name="Kjaerboelling I."/>
            <person name="Rothschild-Mancinelli K."/>
            <person name="Lyhne E.K."/>
            <person name="Kogle M.E."/>
            <person name="Barry K."/>
            <person name="Clum A."/>
            <person name="Na H."/>
            <person name="Ledsgaard L."/>
            <person name="Lin J."/>
            <person name="Lipzen A."/>
            <person name="Kuo A."/>
            <person name="Riley R."/>
            <person name="Mondo S."/>
            <person name="Labutti K."/>
            <person name="Haridas S."/>
            <person name="Pangalinan J."/>
            <person name="Salamov A.A."/>
            <person name="Simmons B.A."/>
            <person name="Magnuson J.K."/>
            <person name="Chen J."/>
            <person name="Drula E."/>
            <person name="Henrissat B."/>
            <person name="Wiebenga A."/>
            <person name="Lubbers R.J."/>
            <person name="Gomes A.C."/>
            <person name="Makela M.R."/>
            <person name="Stajich J."/>
            <person name="Grigoriev I.V."/>
            <person name="Mortensen U.H."/>
            <person name="De Vries R.P."/>
            <person name="Baker S.E."/>
            <person name="Andersen M.R."/>
        </authorList>
    </citation>
    <scope>NUCLEOTIDE SEQUENCE [LARGE SCALE GENOMIC DNA]</scope>
    <source>
        <strain evidence="1 2">CBS 209.92</strain>
    </source>
</reference>
<organism evidence="1 2">
    <name type="scientific">Aspergillus keveii</name>
    <dbReference type="NCBI Taxonomy" id="714993"/>
    <lineage>
        <taxon>Eukaryota</taxon>
        <taxon>Fungi</taxon>
        <taxon>Dikarya</taxon>
        <taxon>Ascomycota</taxon>
        <taxon>Pezizomycotina</taxon>
        <taxon>Eurotiomycetes</taxon>
        <taxon>Eurotiomycetidae</taxon>
        <taxon>Eurotiales</taxon>
        <taxon>Aspergillaceae</taxon>
        <taxon>Aspergillus</taxon>
        <taxon>Aspergillus subgen. Nidulantes</taxon>
    </lineage>
</organism>
<name>A0ABR4G6S2_9EURO</name>
<evidence type="ECO:0000313" key="1">
    <source>
        <dbReference type="EMBL" id="KAL2794708.1"/>
    </source>
</evidence>
<proteinExistence type="predicted"/>
<gene>
    <name evidence="1" type="ORF">BJX66DRAFT_303339</name>
</gene>
<dbReference type="Proteomes" id="UP001610563">
    <property type="component" value="Unassembled WGS sequence"/>
</dbReference>